<dbReference type="EMBL" id="PDKK01000002">
    <property type="protein sequence ID" value="RXK07644.1"/>
    <property type="molecule type" value="Genomic_DNA"/>
</dbReference>
<name>A0A4Q1ANE1_9BACT</name>
<comment type="caution">
    <text evidence="1">The sequence shown here is derived from an EMBL/GenBank/DDBJ whole genome shotgun (WGS) entry which is preliminary data.</text>
</comment>
<sequence length="99" mass="12090">MHNCLVEICKEFEKLKGFLTNPTKEQEELVNKLFYSFMECFPTLKEEKLEYPSEFVEDVRLFNDGHELVNKKFEDIQIRYLMLSDFYDFVRVTKKYKKI</sequence>
<keyword evidence="2" id="KW-1185">Reference proteome</keyword>
<evidence type="ECO:0000313" key="1">
    <source>
        <dbReference type="EMBL" id="RXK07644.1"/>
    </source>
</evidence>
<reference evidence="1 2" key="1">
    <citation type="submission" date="2017-10" db="EMBL/GenBank/DDBJ databases">
        <title>Genomics of the genus Arcobacter.</title>
        <authorList>
            <person name="Perez-Cataluna A."/>
            <person name="Figueras M.J."/>
        </authorList>
    </citation>
    <scope>NUCLEOTIDE SEQUENCE [LARGE SCALE GENOMIC DNA]</scope>
    <source>
        <strain evidence="1 2">CECT 8441</strain>
    </source>
</reference>
<dbReference type="OrthoDB" id="5344657at2"/>
<dbReference type="Proteomes" id="UP000289758">
    <property type="component" value="Unassembled WGS sequence"/>
</dbReference>
<dbReference type="RefSeq" id="WP_129086522.1">
    <property type="nucleotide sequence ID" value="NZ_CP053836.1"/>
</dbReference>
<protein>
    <submittedName>
        <fullName evidence="1">Uncharacterized protein</fullName>
    </submittedName>
</protein>
<evidence type="ECO:0000313" key="2">
    <source>
        <dbReference type="Proteomes" id="UP000289758"/>
    </source>
</evidence>
<dbReference type="AlphaFoldDB" id="A0A4Q1ANE1"/>
<proteinExistence type="predicted"/>
<gene>
    <name evidence="1" type="ORF">CRV07_04060</name>
</gene>
<accession>A0A4Q1ANE1</accession>
<organism evidence="1 2">
    <name type="scientific">Halarcobacter ebronensis</name>
    <dbReference type="NCBI Taxonomy" id="1462615"/>
    <lineage>
        <taxon>Bacteria</taxon>
        <taxon>Pseudomonadati</taxon>
        <taxon>Campylobacterota</taxon>
        <taxon>Epsilonproteobacteria</taxon>
        <taxon>Campylobacterales</taxon>
        <taxon>Arcobacteraceae</taxon>
        <taxon>Halarcobacter</taxon>
    </lineage>
</organism>